<name>A0A0G1LG50_9BACT</name>
<evidence type="ECO:0000313" key="1">
    <source>
        <dbReference type="EMBL" id="KKT58999.1"/>
    </source>
</evidence>
<gene>
    <name evidence="1" type="ORF">UW52_C0052G0003</name>
</gene>
<organism evidence="1 2">
    <name type="scientific">Candidatus Gottesmanbacteria bacterium GW2011_GWA1_44_24b</name>
    <dbReference type="NCBI Taxonomy" id="1618437"/>
    <lineage>
        <taxon>Bacteria</taxon>
        <taxon>Candidatus Gottesmaniibacteriota</taxon>
    </lineage>
</organism>
<sequence>MGPFYCIRGHTKHRKTRLQREHEALFKWKKAEFAASFLRFVPTITLVGITGGLSNFNADKDDDIDFYIGTKPGTLWISRLLATLLMETAGIRRRPEDTEAKDAVCLNMFVSESSFMVSKREQDIFTAHEVLQMKPLWERGNAYAHFLKKNRWVSSVFPNKWKEVMYRLKSKKATVRQYGQFQIVAHILRILEKPVKHIQLWYMRKRRTTEVISDTVIRFHPFDARIWIRGLLEEKIKRLHLPLDKNIFQP</sequence>
<protein>
    <recommendedName>
        <fullName evidence="3">Polymerase nucleotidyl transferase domain-containing protein</fullName>
    </recommendedName>
</protein>
<accession>A0A0G1LG50</accession>
<evidence type="ECO:0008006" key="3">
    <source>
        <dbReference type="Google" id="ProtNLM"/>
    </source>
</evidence>
<proteinExistence type="predicted"/>
<reference evidence="1 2" key="1">
    <citation type="journal article" date="2015" name="Nature">
        <title>rRNA introns, odd ribosomes, and small enigmatic genomes across a large radiation of phyla.</title>
        <authorList>
            <person name="Brown C.T."/>
            <person name="Hug L.A."/>
            <person name="Thomas B.C."/>
            <person name="Sharon I."/>
            <person name="Castelle C.J."/>
            <person name="Singh A."/>
            <person name="Wilkins M.J."/>
            <person name="Williams K.H."/>
            <person name="Banfield J.F."/>
        </authorList>
    </citation>
    <scope>NUCLEOTIDE SEQUENCE [LARGE SCALE GENOMIC DNA]</scope>
</reference>
<evidence type="ECO:0000313" key="2">
    <source>
        <dbReference type="Proteomes" id="UP000034521"/>
    </source>
</evidence>
<dbReference type="AlphaFoldDB" id="A0A0G1LG50"/>
<dbReference type="EMBL" id="LCIQ01000052">
    <property type="protein sequence ID" value="KKT58999.1"/>
    <property type="molecule type" value="Genomic_DNA"/>
</dbReference>
<comment type="caution">
    <text evidence="1">The sequence shown here is derived from an EMBL/GenBank/DDBJ whole genome shotgun (WGS) entry which is preliminary data.</text>
</comment>
<dbReference type="Proteomes" id="UP000034521">
    <property type="component" value="Unassembled WGS sequence"/>
</dbReference>